<feature type="compositionally biased region" description="Basic and acidic residues" evidence="1">
    <location>
        <begin position="37"/>
        <end position="58"/>
    </location>
</feature>
<dbReference type="EMBL" id="BGZK01001555">
    <property type="protein sequence ID" value="GBP82231.1"/>
    <property type="molecule type" value="Genomic_DNA"/>
</dbReference>
<feature type="compositionally biased region" description="Basic and acidic residues" evidence="1">
    <location>
        <begin position="7"/>
        <end position="21"/>
    </location>
</feature>
<organism evidence="2 3">
    <name type="scientific">Eumeta variegata</name>
    <name type="common">Bagworm moth</name>
    <name type="synonym">Eumeta japonica</name>
    <dbReference type="NCBI Taxonomy" id="151549"/>
    <lineage>
        <taxon>Eukaryota</taxon>
        <taxon>Metazoa</taxon>
        <taxon>Ecdysozoa</taxon>
        <taxon>Arthropoda</taxon>
        <taxon>Hexapoda</taxon>
        <taxon>Insecta</taxon>
        <taxon>Pterygota</taxon>
        <taxon>Neoptera</taxon>
        <taxon>Endopterygota</taxon>
        <taxon>Lepidoptera</taxon>
        <taxon>Glossata</taxon>
        <taxon>Ditrysia</taxon>
        <taxon>Tineoidea</taxon>
        <taxon>Psychidae</taxon>
        <taxon>Oiketicinae</taxon>
        <taxon>Eumeta</taxon>
    </lineage>
</organism>
<feature type="compositionally biased region" description="Basic and acidic residues" evidence="1">
    <location>
        <begin position="123"/>
        <end position="133"/>
    </location>
</feature>
<keyword evidence="3" id="KW-1185">Reference proteome</keyword>
<sequence>MGQVDDWEGRDPSRESRRSRGTDTSAPDRPAGSCGRRSADNSHRRPPSVREKTTKFKLDPLSMFRTHKAQRQDKFGITSTGVPGLWKYSNKGRARRRAIEIEKEKWRRKIKYKRVGERDMDWEIEREGKCERGDGDEEEDGSKSRSG</sequence>
<feature type="region of interest" description="Disordered" evidence="1">
    <location>
        <begin position="123"/>
        <end position="147"/>
    </location>
</feature>
<protein>
    <submittedName>
        <fullName evidence="2">Uncharacterized protein</fullName>
    </submittedName>
</protein>
<accession>A0A4C1Z0H1</accession>
<dbReference type="Proteomes" id="UP000299102">
    <property type="component" value="Unassembled WGS sequence"/>
</dbReference>
<name>A0A4C1Z0H1_EUMVA</name>
<reference evidence="2 3" key="1">
    <citation type="journal article" date="2019" name="Commun. Biol.">
        <title>The bagworm genome reveals a unique fibroin gene that provides high tensile strength.</title>
        <authorList>
            <person name="Kono N."/>
            <person name="Nakamura H."/>
            <person name="Ohtoshi R."/>
            <person name="Tomita M."/>
            <person name="Numata K."/>
            <person name="Arakawa K."/>
        </authorList>
    </citation>
    <scope>NUCLEOTIDE SEQUENCE [LARGE SCALE GENOMIC DNA]</scope>
</reference>
<feature type="region of interest" description="Disordered" evidence="1">
    <location>
        <begin position="1"/>
        <end position="59"/>
    </location>
</feature>
<evidence type="ECO:0000256" key="1">
    <source>
        <dbReference type="SAM" id="MobiDB-lite"/>
    </source>
</evidence>
<dbReference type="AlphaFoldDB" id="A0A4C1Z0H1"/>
<evidence type="ECO:0000313" key="3">
    <source>
        <dbReference type="Proteomes" id="UP000299102"/>
    </source>
</evidence>
<proteinExistence type="predicted"/>
<comment type="caution">
    <text evidence="2">The sequence shown here is derived from an EMBL/GenBank/DDBJ whole genome shotgun (WGS) entry which is preliminary data.</text>
</comment>
<evidence type="ECO:0000313" key="2">
    <source>
        <dbReference type="EMBL" id="GBP82231.1"/>
    </source>
</evidence>
<gene>
    <name evidence="2" type="ORF">EVAR_54976_1</name>
</gene>